<dbReference type="InterPro" id="IPR057279">
    <property type="entry name" value="MGAT4"/>
</dbReference>
<dbReference type="GO" id="GO:0005795">
    <property type="term" value="C:Golgi stack"/>
    <property type="evidence" value="ECO:0007669"/>
    <property type="project" value="TreeGrafter"/>
</dbReference>
<dbReference type="GO" id="GO:0005793">
    <property type="term" value="C:endoplasmic reticulum-Golgi intermediate compartment"/>
    <property type="evidence" value="ECO:0007669"/>
    <property type="project" value="TreeGrafter"/>
</dbReference>
<keyword evidence="2" id="KW-0328">Glycosyltransferase</keyword>
<protein>
    <recommendedName>
        <fullName evidence="8">Alpha-1,3-mannosyl-glycoprotein 4-beta-N-acetylglucosaminyltransferase B</fullName>
    </recommendedName>
</protein>
<keyword evidence="3" id="KW-0808">Transferase</keyword>
<evidence type="ECO:0000256" key="1">
    <source>
        <dbReference type="ARBA" id="ARBA00004922"/>
    </source>
</evidence>
<sequence>MLGYTPDQFHNVYWRLIRAEQRGEELSYRLSRMLEKLKYLNSTNANLTVSNSSRNILVNYTARSFSSPKSPALLYLPHLKQNHDSLQPRVYLGQSRSRVSLVFGIPTVRRQKQSYLVNTVSSLLFDLTPEQKSDIVIIVFVAETDKEFVKSVAKTIQENFPEDVKSGLVEVISPSPAYYPNLSNLKETFGDSSERVKWRTKQNLDYSFLMMYAQDKGAYYVQLEDDIVAKSGYSESIKEYISRVHSEQWLFLEFSRLGFIGKLFRTADLPTIVEFFLMFHKDKPIDWLLDHILWVKVCNPEKDSKHCDNEKAKMKRVFKPSLFQHVGLHSSLPGKIQNLKDKDFGSQVLFKAHLNPPAELSSNLKFHQSHTLNRAYRGEDFLWAFSPKAEDYILIRFITPQNVKRYRFRSGNIEANGDKFYNTSVQVLPSDLSVREHVEQGLLPCCKPSSDGFIVIGSFVNGIAEGPVDRALGQINAMRLLVHSTADFWAVLSEVRIFHAS</sequence>
<dbReference type="Pfam" id="PF04666">
    <property type="entry name" value="MGAT4_cons"/>
    <property type="match status" value="1"/>
</dbReference>
<evidence type="ECO:0000259" key="5">
    <source>
        <dbReference type="Pfam" id="PF23524"/>
    </source>
</evidence>
<name>A0AAD5AZX1_SILAS</name>
<organism evidence="6 7">
    <name type="scientific">Silurus asotus</name>
    <name type="common">Amur catfish</name>
    <name type="synonym">Parasilurus asotus</name>
    <dbReference type="NCBI Taxonomy" id="30991"/>
    <lineage>
        <taxon>Eukaryota</taxon>
        <taxon>Metazoa</taxon>
        <taxon>Chordata</taxon>
        <taxon>Craniata</taxon>
        <taxon>Vertebrata</taxon>
        <taxon>Euteleostomi</taxon>
        <taxon>Actinopterygii</taxon>
        <taxon>Neopterygii</taxon>
        <taxon>Teleostei</taxon>
        <taxon>Ostariophysi</taxon>
        <taxon>Siluriformes</taxon>
        <taxon>Siluridae</taxon>
        <taxon>Silurus</taxon>
    </lineage>
</organism>
<dbReference type="Proteomes" id="UP001205998">
    <property type="component" value="Unassembled WGS sequence"/>
</dbReference>
<feature type="domain" description="MGAT4 A/B/C C-terminal" evidence="5">
    <location>
        <begin position="358"/>
        <end position="494"/>
    </location>
</feature>
<dbReference type="AlphaFoldDB" id="A0AAD5AZX1"/>
<comment type="caution">
    <text evidence="6">The sequence shown here is derived from an EMBL/GenBank/DDBJ whole genome shotgun (WGS) entry which is preliminary data.</text>
</comment>
<accession>A0AAD5AZX1</accession>
<gene>
    <name evidence="6" type="ORF">C0J50_15681</name>
</gene>
<dbReference type="EMBL" id="MU551577">
    <property type="protein sequence ID" value="KAI5624875.1"/>
    <property type="molecule type" value="Genomic_DNA"/>
</dbReference>
<dbReference type="PANTHER" id="PTHR12062">
    <property type="entry name" value="N-ACETYLGLUCOSAMINYLTRANSFERASE VI"/>
    <property type="match status" value="1"/>
</dbReference>
<dbReference type="GO" id="GO:0008375">
    <property type="term" value="F:acetylglucosaminyltransferase activity"/>
    <property type="evidence" value="ECO:0007669"/>
    <property type="project" value="TreeGrafter"/>
</dbReference>
<dbReference type="GO" id="GO:0005783">
    <property type="term" value="C:endoplasmic reticulum"/>
    <property type="evidence" value="ECO:0007669"/>
    <property type="project" value="TreeGrafter"/>
</dbReference>
<dbReference type="InterPro" id="IPR056576">
    <property type="entry name" value="MGAT4_A/B/C_C"/>
</dbReference>
<proteinExistence type="predicted"/>
<dbReference type="InterPro" id="IPR006759">
    <property type="entry name" value="Glyco_transf_54"/>
</dbReference>
<evidence type="ECO:0000313" key="6">
    <source>
        <dbReference type="EMBL" id="KAI5624875.1"/>
    </source>
</evidence>
<evidence type="ECO:0000256" key="3">
    <source>
        <dbReference type="ARBA" id="ARBA00022679"/>
    </source>
</evidence>
<feature type="domain" description="MGAT4 conserved region" evidence="4">
    <location>
        <begin position="73"/>
        <end position="344"/>
    </location>
</feature>
<dbReference type="Pfam" id="PF23524">
    <property type="entry name" value="MGAT4A_C"/>
    <property type="match status" value="1"/>
</dbReference>
<evidence type="ECO:0008006" key="8">
    <source>
        <dbReference type="Google" id="ProtNLM"/>
    </source>
</evidence>
<evidence type="ECO:0000259" key="4">
    <source>
        <dbReference type="Pfam" id="PF04666"/>
    </source>
</evidence>
<reference evidence="6" key="1">
    <citation type="submission" date="2018-07" db="EMBL/GenBank/DDBJ databases">
        <title>Comparative genomics of catfishes provides insights into carnivory and benthic adaptation.</title>
        <authorList>
            <person name="Zhang Y."/>
            <person name="Wang D."/>
            <person name="Peng Z."/>
            <person name="Zheng S."/>
            <person name="Shao F."/>
            <person name="Tao W."/>
        </authorList>
    </citation>
    <scope>NUCLEOTIDE SEQUENCE</scope>
    <source>
        <strain evidence="6">Chongqing</strain>
    </source>
</reference>
<keyword evidence="7" id="KW-1185">Reference proteome</keyword>
<evidence type="ECO:0000256" key="2">
    <source>
        <dbReference type="ARBA" id="ARBA00022676"/>
    </source>
</evidence>
<comment type="pathway">
    <text evidence="1">Protein modification; protein glycosylation.</text>
</comment>
<dbReference type="PANTHER" id="PTHR12062:SF27">
    <property type="entry name" value="ALPHA-1,3-MANNOSYL-GLYCOPROTEIN 4-BETA-N-ACETYLGLUCOSAMINYLTRANSFERASE B"/>
    <property type="match status" value="1"/>
</dbReference>
<evidence type="ECO:0000313" key="7">
    <source>
        <dbReference type="Proteomes" id="UP001205998"/>
    </source>
</evidence>
<dbReference type="GO" id="GO:0006487">
    <property type="term" value="P:protein N-linked glycosylation"/>
    <property type="evidence" value="ECO:0007669"/>
    <property type="project" value="TreeGrafter"/>
</dbReference>